<protein>
    <submittedName>
        <fullName evidence="1">1396_t:CDS:1</fullName>
    </submittedName>
</protein>
<dbReference type="Proteomes" id="UP000789920">
    <property type="component" value="Unassembled WGS sequence"/>
</dbReference>
<evidence type="ECO:0000313" key="1">
    <source>
        <dbReference type="EMBL" id="CAG8663580.1"/>
    </source>
</evidence>
<keyword evidence="2" id="KW-1185">Reference proteome</keyword>
<evidence type="ECO:0000313" key="2">
    <source>
        <dbReference type="Proteomes" id="UP000789920"/>
    </source>
</evidence>
<gene>
    <name evidence="1" type="ORF">RPERSI_LOCUS8372</name>
</gene>
<reference evidence="1" key="1">
    <citation type="submission" date="2021-06" db="EMBL/GenBank/DDBJ databases">
        <authorList>
            <person name="Kallberg Y."/>
            <person name="Tangrot J."/>
            <person name="Rosling A."/>
        </authorList>
    </citation>
    <scope>NUCLEOTIDE SEQUENCE</scope>
    <source>
        <strain evidence="1">MA461A</strain>
    </source>
</reference>
<organism evidence="1 2">
    <name type="scientific">Racocetra persica</name>
    <dbReference type="NCBI Taxonomy" id="160502"/>
    <lineage>
        <taxon>Eukaryota</taxon>
        <taxon>Fungi</taxon>
        <taxon>Fungi incertae sedis</taxon>
        <taxon>Mucoromycota</taxon>
        <taxon>Glomeromycotina</taxon>
        <taxon>Glomeromycetes</taxon>
        <taxon>Diversisporales</taxon>
        <taxon>Gigasporaceae</taxon>
        <taxon>Racocetra</taxon>
    </lineage>
</organism>
<accession>A0ACA9NRW6</accession>
<sequence length="261" mass="29611">MPKTLSRPKKRHPPSTHNINIHELVTSINVPFPPKITIKDLLAKVTSHDNKPGRTPNAFISYKMVLHRALKSQGCNYPISVISKIASLKWNYYEPNHVKSHYVKLADEAKQDHKKSGPFFIMAPDCKSKKETNPKKEIFEVESDSCNASIHLNNGEQGSYSDQPFEQQTMDFLNGFSAFSAPSVLNESSTFLNESSEFLDESSASLNEHSTFLDESSAPLTPISNDFLQNPNLYWAYFINNGCFYIYPYPFYIIDNTCDPN</sequence>
<dbReference type="EMBL" id="CAJVQC010015092">
    <property type="protein sequence ID" value="CAG8663580.1"/>
    <property type="molecule type" value="Genomic_DNA"/>
</dbReference>
<proteinExistence type="predicted"/>
<comment type="caution">
    <text evidence="1">The sequence shown here is derived from an EMBL/GenBank/DDBJ whole genome shotgun (WGS) entry which is preliminary data.</text>
</comment>
<name>A0ACA9NRW6_9GLOM</name>